<organism evidence="2 3">
    <name type="scientific">Orchesella cincta</name>
    <name type="common">Springtail</name>
    <name type="synonym">Podura cincta</name>
    <dbReference type="NCBI Taxonomy" id="48709"/>
    <lineage>
        <taxon>Eukaryota</taxon>
        <taxon>Metazoa</taxon>
        <taxon>Ecdysozoa</taxon>
        <taxon>Arthropoda</taxon>
        <taxon>Hexapoda</taxon>
        <taxon>Collembola</taxon>
        <taxon>Entomobryomorpha</taxon>
        <taxon>Entomobryoidea</taxon>
        <taxon>Orchesellidae</taxon>
        <taxon>Orchesellinae</taxon>
        <taxon>Orchesella</taxon>
    </lineage>
</organism>
<evidence type="ECO:0000313" key="3">
    <source>
        <dbReference type="Proteomes" id="UP000094527"/>
    </source>
</evidence>
<keyword evidence="3" id="KW-1185">Reference proteome</keyword>
<gene>
    <name evidence="2" type="ORF">Ocin01_13741</name>
</gene>
<protein>
    <submittedName>
        <fullName evidence="2">Uncharacterized protein</fullName>
    </submittedName>
</protein>
<name>A0A1D2MJ66_ORCCI</name>
<keyword evidence="1" id="KW-0812">Transmembrane</keyword>
<reference evidence="2 3" key="1">
    <citation type="journal article" date="2016" name="Genome Biol. Evol.">
        <title>Gene Family Evolution Reflects Adaptation to Soil Environmental Stressors in the Genome of the Collembolan Orchesella cincta.</title>
        <authorList>
            <person name="Faddeeva-Vakhrusheva A."/>
            <person name="Derks M.F."/>
            <person name="Anvar S.Y."/>
            <person name="Agamennone V."/>
            <person name="Suring W."/>
            <person name="Smit S."/>
            <person name="van Straalen N.M."/>
            <person name="Roelofs D."/>
        </authorList>
    </citation>
    <scope>NUCLEOTIDE SEQUENCE [LARGE SCALE GENOMIC DNA]</scope>
    <source>
        <tissue evidence="2">Mixed pool</tissue>
    </source>
</reference>
<dbReference type="AlphaFoldDB" id="A0A1D2MJ66"/>
<evidence type="ECO:0000256" key="1">
    <source>
        <dbReference type="SAM" id="Phobius"/>
    </source>
</evidence>
<dbReference type="Proteomes" id="UP000094527">
    <property type="component" value="Unassembled WGS sequence"/>
</dbReference>
<evidence type="ECO:0000313" key="2">
    <source>
        <dbReference type="EMBL" id="ODM92942.1"/>
    </source>
</evidence>
<sequence>MIISCHYKYIYSLTRSEACHLPQNHHISYNIFSFRNIKMRWGGSSSSVLLMIWCAALLVSAVSATFDPTGQSGGSESRLAALMSSKCPKDSSECTGLCTAIIKDTASGKCSGFGKECECIKLTGRSYDSDEESSSEEDR</sequence>
<proteinExistence type="predicted"/>
<keyword evidence="1" id="KW-1133">Transmembrane helix</keyword>
<comment type="caution">
    <text evidence="2">The sequence shown here is derived from an EMBL/GenBank/DDBJ whole genome shotgun (WGS) entry which is preliminary data.</text>
</comment>
<keyword evidence="1" id="KW-0472">Membrane</keyword>
<dbReference type="EMBL" id="LJIJ01001115">
    <property type="protein sequence ID" value="ODM92942.1"/>
    <property type="molecule type" value="Genomic_DNA"/>
</dbReference>
<accession>A0A1D2MJ66</accession>
<feature type="transmembrane region" description="Helical" evidence="1">
    <location>
        <begin position="48"/>
        <end position="66"/>
    </location>
</feature>